<dbReference type="PANTHER" id="PTHR11785:SF353">
    <property type="entry name" value="METHIONINE TRANSPORTER (EUROFUNG)"/>
    <property type="match status" value="1"/>
</dbReference>
<comment type="subcellular location">
    <subcellularLocation>
        <location evidence="1">Membrane</location>
        <topology evidence="1">Multi-pass membrane protein</topology>
    </subcellularLocation>
</comment>
<dbReference type="STRING" id="104259.A0A0F7VJE5"/>
<evidence type="ECO:0000256" key="1">
    <source>
        <dbReference type="ARBA" id="ARBA00004141"/>
    </source>
</evidence>
<keyword evidence="3 5" id="KW-1133">Transmembrane helix</keyword>
<feature type="transmembrane region" description="Helical" evidence="5">
    <location>
        <begin position="460"/>
        <end position="479"/>
    </location>
</feature>
<dbReference type="Pfam" id="PF13520">
    <property type="entry name" value="AA_permease_2"/>
    <property type="match status" value="1"/>
</dbReference>
<dbReference type="OrthoDB" id="5982228at2759"/>
<dbReference type="Gene3D" id="1.20.1740.10">
    <property type="entry name" value="Amino acid/polyamine transporter I"/>
    <property type="match status" value="1"/>
</dbReference>
<evidence type="ECO:0000313" key="6">
    <source>
        <dbReference type="EMBL" id="CEO61002.1"/>
    </source>
</evidence>
<keyword evidence="7" id="KW-1185">Reference proteome</keyword>
<dbReference type="GO" id="GO:0015179">
    <property type="term" value="F:L-amino acid transmembrane transporter activity"/>
    <property type="evidence" value="ECO:0007669"/>
    <property type="project" value="TreeGrafter"/>
</dbReference>
<dbReference type="AlphaFoldDB" id="A0A0F7VJE5"/>
<organism evidence="6 7">
    <name type="scientific">Penicillium brasilianum</name>
    <dbReference type="NCBI Taxonomy" id="104259"/>
    <lineage>
        <taxon>Eukaryota</taxon>
        <taxon>Fungi</taxon>
        <taxon>Dikarya</taxon>
        <taxon>Ascomycota</taxon>
        <taxon>Pezizomycotina</taxon>
        <taxon>Eurotiomycetes</taxon>
        <taxon>Eurotiomycetidae</taxon>
        <taxon>Eurotiales</taxon>
        <taxon>Aspergillaceae</taxon>
        <taxon>Penicillium</taxon>
    </lineage>
</organism>
<accession>A0A0F7VJE5</accession>
<protein>
    <submittedName>
        <fullName evidence="6">Putative Amino acid transporter</fullName>
    </submittedName>
</protein>
<keyword evidence="4 5" id="KW-0472">Membrane</keyword>
<evidence type="ECO:0000256" key="4">
    <source>
        <dbReference type="ARBA" id="ARBA00023136"/>
    </source>
</evidence>
<feature type="transmembrane region" description="Helical" evidence="5">
    <location>
        <begin position="142"/>
        <end position="170"/>
    </location>
</feature>
<sequence length="569" mass="62370">MSFDDKEKTASAVAQSASGDEYAVREGSTEYTAAEGLNSSIVTYQDASGAPVETESPLGYSVDVLVGICLNVNQMIGTGIFSTPAAILKGVGSVGLSMVYWFIGYLIAQCSQVLYLEFLSYFPSRSGSEVVYLEQAYLKPKYFFPTVYAMKHVIFAFGSSNAVVLAQYLFAIGGRSYTNWQVKGVAVAAYTVAVIVVASNTKWSLRVVVVFGIIKLLTLLLISIAGFVVLGGHTQVADPMENWRNAWEGTETASAYGATNAMIKLVFSYAGYQNVFSLANEMKNPVKRLRWSAPLSLIVVAILYILVNVAYFSASTREEILASKQIAASIFFQKVFGTSKAARALSVLIVISSFGNLVASMIATSRMLRETGRQGLLPWPKYWTSTKPLGTPIGPLLVQWTITVIMIIGPPAGDAFNFIVDLAVYPGQIFYLLIAIGLILIRRRRNALNLPRPEFRAWNIALGFTILVDVYMLIAPWYPPTGGANGGDVSFWYGTYLAVGAGLLALCGIYYYFWISVIPKWKGYQYRQTIVKYDDGAVTHKMVRVPKADLVSWDESHDAAGRLRHAVAR</sequence>
<feature type="transmembrane region" description="Helical" evidence="5">
    <location>
        <begin position="182"/>
        <end position="201"/>
    </location>
</feature>
<evidence type="ECO:0000256" key="2">
    <source>
        <dbReference type="ARBA" id="ARBA00022692"/>
    </source>
</evidence>
<gene>
    <name evidence="6" type="ORF">PMG11_05413</name>
</gene>
<keyword evidence="2 5" id="KW-0812">Transmembrane</keyword>
<dbReference type="GO" id="GO:0016020">
    <property type="term" value="C:membrane"/>
    <property type="evidence" value="ECO:0007669"/>
    <property type="project" value="UniProtKB-SubCell"/>
</dbReference>
<dbReference type="InterPro" id="IPR050598">
    <property type="entry name" value="AminoAcid_Transporter"/>
</dbReference>
<feature type="transmembrane region" description="Helical" evidence="5">
    <location>
        <begin position="389"/>
        <end position="409"/>
    </location>
</feature>
<feature type="transmembrane region" description="Helical" evidence="5">
    <location>
        <begin position="344"/>
        <end position="368"/>
    </location>
</feature>
<feature type="transmembrane region" description="Helical" evidence="5">
    <location>
        <begin position="207"/>
        <end position="230"/>
    </location>
</feature>
<evidence type="ECO:0000256" key="5">
    <source>
        <dbReference type="SAM" id="Phobius"/>
    </source>
</evidence>
<evidence type="ECO:0000256" key="3">
    <source>
        <dbReference type="ARBA" id="ARBA00022989"/>
    </source>
</evidence>
<evidence type="ECO:0000313" key="7">
    <source>
        <dbReference type="Proteomes" id="UP000042958"/>
    </source>
</evidence>
<name>A0A0F7VJE5_PENBI</name>
<feature type="transmembrane region" description="Helical" evidence="5">
    <location>
        <begin position="491"/>
        <end position="513"/>
    </location>
</feature>
<feature type="transmembrane region" description="Helical" evidence="5">
    <location>
        <begin position="415"/>
        <end position="440"/>
    </location>
</feature>
<feature type="transmembrane region" description="Helical" evidence="5">
    <location>
        <begin position="291"/>
        <end position="314"/>
    </location>
</feature>
<dbReference type="InterPro" id="IPR002293">
    <property type="entry name" value="AA/rel_permease1"/>
</dbReference>
<reference evidence="7" key="1">
    <citation type="journal article" date="2015" name="Genome Announc.">
        <title>Draft genome sequence of the fungus Penicillium brasilianum MG11.</title>
        <authorList>
            <person name="Horn F."/>
            <person name="Linde J."/>
            <person name="Mattern D.J."/>
            <person name="Walther G."/>
            <person name="Guthke R."/>
            <person name="Brakhage A.A."/>
            <person name="Valiante V."/>
        </authorList>
    </citation>
    <scope>NUCLEOTIDE SEQUENCE [LARGE SCALE GENOMIC DNA]</scope>
    <source>
        <strain evidence="7">MG11</strain>
    </source>
</reference>
<proteinExistence type="predicted"/>
<dbReference type="EMBL" id="CDHK01000004">
    <property type="protein sequence ID" value="CEO61002.1"/>
    <property type="molecule type" value="Genomic_DNA"/>
</dbReference>
<dbReference type="PANTHER" id="PTHR11785">
    <property type="entry name" value="AMINO ACID TRANSPORTER"/>
    <property type="match status" value="1"/>
</dbReference>
<dbReference type="Proteomes" id="UP000042958">
    <property type="component" value="Unassembled WGS sequence"/>
</dbReference>